<sequence>MKKLMYLSVVSVIMALTACNKDEVNESMDFQQDEKTGQVEIIDSKENKNLVIGIAPGLYGPKKVKALENVTYAYHGHPTALNNIPPNKRRYKIYFQVKNPAKPDVEWDPVASFEVDSNITTLKFPKFGTNNKAKWRIIYSMYHKNNSFFTYSFKKKVTVINN</sequence>
<evidence type="ECO:0000313" key="1">
    <source>
        <dbReference type="EMBL" id="MFD2592453.1"/>
    </source>
</evidence>
<accession>A0ABW5NAW0</accession>
<protein>
    <recommendedName>
        <fullName evidence="3">DUF4625 domain-containing protein</fullName>
    </recommendedName>
</protein>
<dbReference type="PROSITE" id="PS51257">
    <property type="entry name" value="PROKAR_LIPOPROTEIN"/>
    <property type="match status" value="1"/>
</dbReference>
<name>A0ABW5NAW0_9FLAO</name>
<reference evidence="2" key="1">
    <citation type="journal article" date="2019" name="Int. J. Syst. Evol. Microbiol.">
        <title>The Global Catalogue of Microorganisms (GCM) 10K type strain sequencing project: providing services to taxonomists for standard genome sequencing and annotation.</title>
        <authorList>
            <consortium name="The Broad Institute Genomics Platform"/>
            <consortium name="The Broad Institute Genome Sequencing Center for Infectious Disease"/>
            <person name="Wu L."/>
            <person name="Ma J."/>
        </authorList>
    </citation>
    <scope>NUCLEOTIDE SEQUENCE [LARGE SCALE GENOMIC DNA]</scope>
    <source>
        <strain evidence="2">KCTC 42423</strain>
    </source>
</reference>
<gene>
    <name evidence="1" type="ORF">ACFSTE_16555</name>
</gene>
<evidence type="ECO:0000313" key="2">
    <source>
        <dbReference type="Proteomes" id="UP001597459"/>
    </source>
</evidence>
<dbReference type="EMBL" id="JBHULX010000039">
    <property type="protein sequence ID" value="MFD2592453.1"/>
    <property type="molecule type" value="Genomic_DNA"/>
</dbReference>
<keyword evidence="2" id="KW-1185">Reference proteome</keyword>
<organism evidence="1 2">
    <name type="scientific">Aquimarina hainanensis</name>
    <dbReference type="NCBI Taxonomy" id="1578017"/>
    <lineage>
        <taxon>Bacteria</taxon>
        <taxon>Pseudomonadati</taxon>
        <taxon>Bacteroidota</taxon>
        <taxon>Flavobacteriia</taxon>
        <taxon>Flavobacteriales</taxon>
        <taxon>Flavobacteriaceae</taxon>
        <taxon>Aquimarina</taxon>
    </lineage>
</organism>
<proteinExistence type="predicted"/>
<dbReference type="Proteomes" id="UP001597459">
    <property type="component" value="Unassembled WGS sequence"/>
</dbReference>
<evidence type="ECO:0008006" key="3">
    <source>
        <dbReference type="Google" id="ProtNLM"/>
    </source>
</evidence>
<dbReference type="RefSeq" id="WP_378254474.1">
    <property type="nucleotide sequence ID" value="NZ_JBHSJV010000001.1"/>
</dbReference>
<comment type="caution">
    <text evidence="1">The sequence shown here is derived from an EMBL/GenBank/DDBJ whole genome shotgun (WGS) entry which is preliminary data.</text>
</comment>